<evidence type="ECO:0000313" key="6">
    <source>
        <dbReference type="EMBL" id="TFB89681.1"/>
    </source>
</evidence>
<keyword evidence="4" id="KW-0460">Magnesium</keyword>
<keyword evidence="3" id="KW-0378">Hydrolase</keyword>
<keyword evidence="2" id="KW-0479">Metal-binding</keyword>
<dbReference type="Proteomes" id="UP000297963">
    <property type="component" value="Unassembled WGS sequence"/>
</dbReference>
<evidence type="ECO:0000256" key="4">
    <source>
        <dbReference type="ARBA" id="ARBA00022842"/>
    </source>
</evidence>
<dbReference type="AlphaFoldDB" id="A0A4R8VVK1"/>
<evidence type="ECO:0000256" key="3">
    <source>
        <dbReference type="ARBA" id="ARBA00022801"/>
    </source>
</evidence>
<evidence type="ECO:0000256" key="2">
    <source>
        <dbReference type="ARBA" id="ARBA00022723"/>
    </source>
</evidence>
<dbReference type="GO" id="GO:0046872">
    <property type="term" value="F:metal ion binding"/>
    <property type="evidence" value="ECO:0007669"/>
    <property type="project" value="UniProtKB-KW"/>
</dbReference>
<dbReference type="InterPro" id="IPR029060">
    <property type="entry name" value="PIN-like_dom_sf"/>
</dbReference>
<dbReference type="GO" id="GO:0004518">
    <property type="term" value="F:nuclease activity"/>
    <property type="evidence" value="ECO:0007669"/>
    <property type="project" value="UniProtKB-KW"/>
</dbReference>
<reference evidence="6 7" key="1">
    <citation type="submission" date="2019-03" db="EMBL/GenBank/DDBJ databases">
        <title>Genomics of glacier-inhabiting Cryobacterium strains.</title>
        <authorList>
            <person name="Liu Q."/>
            <person name="Xin Y.-H."/>
        </authorList>
    </citation>
    <scope>NUCLEOTIDE SEQUENCE [LARGE SCALE GENOMIC DNA]</scope>
    <source>
        <strain evidence="6 7">Hh34</strain>
    </source>
</reference>
<gene>
    <name evidence="6" type="ORF">E3O11_00310</name>
</gene>
<dbReference type="Gene3D" id="3.40.50.1010">
    <property type="entry name" value="5'-nuclease"/>
    <property type="match status" value="1"/>
</dbReference>
<dbReference type="Pfam" id="PF01850">
    <property type="entry name" value="PIN"/>
    <property type="match status" value="1"/>
</dbReference>
<accession>A0A4R8VVK1</accession>
<feature type="domain" description="PIN" evidence="5">
    <location>
        <begin position="23"/>
        <end position="137"/>
    </location>
</feature>
<comment type="caution">
    <text evidence="6">The sequence shown here is derived from an EMBL/GenBank/DDBJ whole genome shotgun (WGS) entry which is preliminary data.</text>
</comment>
<keyword evidence="1" id="KW-0540">Nuclease</keyword>
<dbReference type="SUPFAM" id="SSF88723">
    <property type="entry name" value="PIN domain-like"/>
    <property type="match status" value="1"/>
</dbReference>
<evidence type="ECO:0000259" key="5">
    <source>
        <dbReference type="Pfam" id="PF01850"/>
    </source>
</evidence>
<proteinExistence type="predicted"/>
<dbReference type="GO" id="GO:0016787">
    <property type="term" value="F:hydrolase activity"/>
    <property type="evidence" value="ECO:0007669"/>
    <property type="project" value="UniProtKB-KW"/>
</dbReference>
<dbReference type="EMBL" id="SOFE01000001">
    <property type="protein sequence ID" value="TFB89681.1"/>
    <property type="molecule type" value="Genomic_DNA"/>
</dbReference>
<sequence>MSTSHNSSHARLQVKRFIINHSVWARLGTSPSLVAALRKVVELHSPASIWVCAPTAIEIGFSARNGPEHDSAWTPLSAFSDCPRAPTIDESLVIQNRLWHAALVRSVGEVDTLIAAYALINDATVLHYDSDFEYVARVMPRFRHEWIVPRGTV</sequence>
<dbReference type="InterPro" id="IPR002716">
    <property type="entry name" value="PIN_dom"/>
</dbReference>
<protein>
    <submittedName>
        <fullName evidence="6">PIN domain-containing protein</fullName>
    </submittedName>
</protein>
<organism evidence="6 7">
    <name type="scientific">Cryobacterium levicorallinum</name>
    <dbReference type="NCBI Taxonomy" id="995038"/>
    <lineage>
        <taxon>Bacteria</taxon>
        <taxon>Bacillati</taxon>
        <taxon>Actinomycetota</taxon>
        <taxon>Actinomycetes</taxon>
        <taxon>Micrococcales</taxon>
        <taxon>Microbacteriaceae</taxon>
        <taxon>Cryobacterium</taxon>
    </lineage>
</organism>
<evidence type="ECO:0000256" key="1">
    <source>
        <dbReference type="ARBA" id="ARBA00022722"/>
    </source>
</evidence>
<name>A0A4R8VVK1_9MICO</name>
<evidence type="ECO:0000313" key="7">
    <source>
        <dbReference type="Proteomes" id="UP000297963"/>
    </source>
</evidence>